<dbReference type="PANTHER" id="PTHR41299:SF1">
    <property type="entry name" value="THIAMINE PYROPHOSPHOKINASE"/>
    <property type="match status" value="1"/>
</dbReference>
<dbReference type="RefSeq" id="WP_224325062.1">
    <property type="nucleotide sequence ID" value="NZ_JACGBB010000001.1"/>
</dbReference>
<keyword evidence="9" id="KW-1185">Reference proteome</keyword>
<reference evidence="8 9" key="1">
    <citation type="submission" date="2020-07" db="EMBL/GenBank/DDBJ databases">
        <title>Transfer of Campylobacter canadensis to the novel genus Avispirillum gen. nov., that also includes two novel species recovered from migratory waterfowl: Avispirillum anseris sp. nov. and Avispirillum brantae sp. nov.</title>
        <authorList>
            <person name="Miller W.G."/>
            <person name="Chapman M.H."/>
            <person name="Yee E."/>
            <person name="Inglis G.D."/>
        </authorList>
    </citation>
    <scope>NUCLEOTIDE SEQUENCE [LARGE SCALE GENOMIC DNA]</scope>
    <source>
        <strain evidence="8 9">L283</strain>
    </source>
</reference>
<evidence type="ECO:0000313" key="8">
    <source>
        <dbReference type="EMBL" id="MBZ7986523.1"/>
    </source>
</evidence>
<dbReference type="NCBIfam" id="TIGR01378">
    <property type="entry name" value="thi_PPkinase"/>
    <property type="match status" value="1"/>
</dbReference>
<feature type="domain" description="Thiamin pyrophosphokinase catalytic" evidence="6">
    <location>
        <begin position="20"/>
        <end position="112"/>
    </location>
</feature>
<feature type="domain" description="Thiamin pyrophosphokinase-like substrate-binding" evidence="7">
    <location>
        <begin position="132"/>
        <end position="203"/>
    </location>
</feature>
<name>A0ABS7WP37_9BACT</name>
<dbReference type="GO" id="GO:0004788">
    <property type="term" value="F:thiamine diphosphokinase activity"/>
    <property type="evidence" value="ECO:0007669"/>
    <property type="project" value="UniProtKB-EC"/>
</dbReference>
<dbReference type="InterPro" id="IPR007371">
    <property type="entry name" value="TPK_catalytic"/>
</dbReference>
<comment type="caution">
    <text evidence="8">The sequence shown here is derived from an EMBL/GenBank/DDBJ whole genome shotgun (WGS) entry which is preliminary data.</text>
</comment>
<dbReference type="Proteomes" id="UP000786183">
    <property type="component" value="Unassembled WGS sequence"/>
</dbReference>
<evidence type="ECO:0000256" key="2">
    <source>
        <dbReference type="ARBA" id="ARBA00022741"/>
    </source>
</evidence>
<dbReference type="InterPro" id="IPR053149">
    <property type="entry name" value="TPK"/>
</dbReference>
<keyword evidence="2" id="KW-0547">Nucleotide-binding</keyword>
<dbReference type="EC" id="2.7.6.2" evidence="5"/>
<protein>
    <recommendedName>
        <fullName evidence="5">Thiamine diphosphokinase</fullName>
        <ecNumber evidence="5">2.7.6.2</ecNumber>
    </recommendedName>
</protein>
<dbReference type="Pfam" id="PF21275">
    <property type="entry name" value="Thi_PPkinase_C"/>
    <property type="match status" value="1"/>
</dbReference>
<dbReference type="PANTHER" id="PTHR41299">
    <property type="entry name" value="THIAMINE PYROPHOSPHOKINASE"/>
    <property type="match status" value="1"/>
</dbReference>
<sequence length="206" mass="23530">MLCVIVANGQKPKTKIELDTINKADYVIACDGAANWLLENNFKIDVIIGDLDSLKIYNKNIKIKKINNQSTNDLTKAFKYALSLNFNKIYFIACHGKREDHFIANFALLNCFAKLKNKDKTQAELKMITNYGEFLVLRKSCEVSVKKNQQISLFALNPNTIASSNGLKYELNNFKFKNLYCASLNEAAKNKVQLHLNDIILFYILF</sequence>
<evidence type="ECO:0000313" key="9">
    <source>
        <dbReference type="Proteomes" id="UP000786183"/>
    </source>
</evidence>
<dbReference type="InterPro" id="IPR036759">
    <property type="entry name" value="TPK_catalytic_sf"/>
</dbReference>
<dbReference type="InterPro" id="IPR006282">
    <property type="entry name" value="Thi_PPkinase"/>
</dbReference>
<dbReference type="CDD" id="cd07995">
    <property type="entry name" value="TPK"/>
    <property type="match status" value="1"/>
</dbReference>
<gene>
    <name evidence="8" type="ORF">AVCANL283_00155</name>
</gene>
<evidence type="ECO:0000256" key="5">
    <source>
        <dbReference type="NCBIfam" id="TIGR01378"/>
    </source>
</evidence>
<organism evidence="8 9">
    <name type="scientific">Campylobacter canadensis</name>
    <dbReference type="NCBI Taxonomy" id="449520"/>
    <lineage>
        <taxon>Bacteria</taxon>
        <taxon>Pseudomonadati</taxon>
        <taxon>Campylobacterota</taxon>
        <taxon>Epsilonproteobacteria</taxon>
        <taxon>Campylobacterales</taxon>
        <taxon>Campylobacteraceae</taxon>
        <taxon>Campylobacter</taxon>
    </lineage>
</organism>
<proteinExistence type="predicted"/>
<evidence type="ECO:0000256" key="3">
    <source>
        <dbReference type="ARBA" id="ARBA00022777"/>
    </source>
</evidence>
<keyword evidence="4" id="KW-0067">ATP-binding</keyword>
<evidence type="ECO:0000256" key="1">
    <source>
        <dbReference type="ARBA" id="ARBA00022679"/>
    </source>
</evidence>
<evidence type="ECO:0000259" key="7">
    <source>
        <dbReference type="Pfam" id="PF21275"/>
    </source>
</evidence>
<evidence type="ECO:0000256" key="4">
    <source>
        <dbReference type="ARBA" id="ARBA00022840"/>
    </source>
</evidence>
<dbReference type="Pfam" id="PF04263">
    <property type="entry name" value="TPK_catalytic"/>
    <property type="match status" value="1"/>
</dbReference>
<keyword evidence="1 8" id="KW-0808">Transferase</keyword>
<evidence type="ECO:0000259" key="6">
    <source>
        <dbReference type="Pfam" id="PF04263"/>
    </source>
</evidence>
<keyword evidence="3" id="KW-0418">Kinase</keyword>
<dbReference type="Gene3D" id="3.40.50.10240">
    <property type="entry name" value="Thiamin pyrophosphokinase, catalytic domain"/>
    <property type="match status" value="1"/>
</dbReference>
<dbReference type="SUPFAM" id="SSF63999">
    <property type="entry name" value="Thiamin pyrophosphokinase, catalytic domain"/>
    <property type="match status" value="1"/>
</dbReference>
<dbReference type="EMBL" id="JACGBB010000001">
    <property type="protein sequence ID" value="MBZ7986523.1"/>
    <property type="molecule type" value="Genomic_DNA"/>
</dbReference>
<accession>A0ABS7WP37</accession>
<dbReference type="InterPro" id="IPR049442">
    <property type="entry name" value="Thi_PPkinase-like_C"/>
</dbReference>